<proteinExistence type="predicted"/>
<reference evidence="1 2" key="2">
    <citation type="submission" date="2020-11" db="EMBL/GenBank/DDBJ databases">
        <title>Description of novel Gluconobacter species.</title>
        <authorList>
            <person name="Cleenwerck I."/>
            <person name="Cnockaert M."/>
            <person name="Borremans W."/>
            <person name="Wieme A.D."/>
            <person name="De Vuyst L."/>
            <person name="Vandamme P."/>
        </authorList>
    </citation>
    <scope>NUCLEOTIDE SEQUENCE [LARGE SCALE GENOMIC DNA]</scope>
    <source>
        <strain evidence="1 2">LMG 31484</strain>
    </source>
</reference>
<dbReference type="NCBIfam" id="NF033832">
    <property type="entry name" value="sce7726_fam"/>
    <property type="match status" value="1"/>
</dbReference>
<name>A0ABR9Y1M5_9PROT</name>
<keyword evidence="2" id="KW-1185">Reference proteome</keyword>
<dbReference type="InterPro" id="IPR047729">
    <property type="entry name" value="Sce7726-like"/>
</dbReference>
<evidence type="ECO:0000313" key="1">
    <source>
        <dbReference type="EMBL" id="MBF0857636.1"/>
    </source>
</evidence>
<evidence type="ECO:0000313" key="2">
    <source>
        <dbReference type="Proteomes" id="UP000623107"/>
    </source>
</evidence>
<gene>
    <name evidence="1" type="ORF">HKD24_00190</name>
</gene>
<protein>
    <submittedName>
        <fullName evidence="1">Sce7726 family protein</fullName>
    </submittedName>
</protein>
<dbReference type="Proteomes" id="UP000623107">
    <property type="component" value="Unassembled WGS sequence"/>
</dbReference>
<organism evidence="1 2">
    <name type="scientific">Gluconobacter vitians</name>
    <dbReference type="NCBI Taxonomy" id="2728102"/>
    <lineage>
        <taxon>Bacteria</taxon>
        <taxon>Pseudomonadati</taxon>
        <taxon>Pseudomonadota</taxon>
        <taxon>Alphaproteobacteria</taxon>
        <taxon>Acetobacterales</taxon>
        <taxon>Acetobacteraceae</taxon>
        <taxon>Gluconobacter</taxon>
    </lineage>
</organism>
<sequence length="217" mass="24810">MNEAKVKAALLADIRRKANRSRDPLVTTEFTLGDSGVRADLIHFSRNSTAYEIKTERDSLRRLHAQIAAYSQFFPNVVAVIAPNHLPKITPEMLGRAALWTYDIKGRFSVICNGKPEKINPDVQYSLVNESSKKFPTFLDYARNRYSHTSENFWDFTRGRSIKSSDLKLLSRFQAEREIAAQIVQEREDYWKKWLETQLYSHSSQSSSVSSARAGSS</sequence>
<comment type="caution">
    <text evidence="1">The sequence shown here is derived from an EMBL/GenBank/DDBJ whole genome shotgun (WGS) entry which is preliminary data.</text>
</comment>
<dbReference type="EMBL" id="JABCQG010000001">
    <property type="protein sequence ID" value="MBF0857636.1"/>
    <property type="molecule type" value="Genomic_DNA"/>
</dbReference>
<dbReference type="RefSeq" id="WP_194258489.1">
    <property type="nucleotide sequence ID" value="NZ_JABCQG010000001.1"/>
</dbReference>
<reference evidence="2" key="1">
    <citation type="submission" date="2020-04" db="EMBL/GenBank/DDBJ databases">
        <title>Description of novel Gluconacetobacter.</title>
        <authorList>
            <person name="Sombolestani A."/>
        </authorList>
    </citation>
    <scope>NUCLEOTIDE SEQUENCE [LARGE SCALE GENOMIC DNA]</scope>
    <source>
        <strain evidence="2">LMG 31484</strain>
    </source>
</reference>
<accession>A0ABR9Y1M5</accession>